<reference evidence="3 4" key="1">
    <citation type="submission" date="2020-07" db="EMBL/GenBank/DDBJ databases">
        <title>Sequencing the genomes of 1000 actinobacteria strains.</title>
        <authorList>
            <person name="Klenk H.-P."/>
        </authorList>
    </citation>
    <scope>NUCLEOTIDE SEQUENCE [LARGE SCALE GENOMIC DNA]</scope>
    <source>
        <strain evidence="3 4">DSM 102047</strain>
    </source>
</reference>
<dbReference type="InterPro" id="IPR001867">
    <property type="entry name" value="OmpR/PhoB-type_DNA-bd"/>
</dbReference>
<evidence type="ECO:0000313" key="4">
    <source>
        <dbReference type="Proteomes" id="UP000521748"/>
    </source>
</evidence>
<dbReference type="GO" id="GO:0006355">
    <property type="term" value="P:regulation of DNA-templated transcription"/>
    <property type="evidence" value="ECO:0007669"/>
    <property type="project" value="InterPro"/>
</dbReference>
<feature type="domain" description="OmpR/PhoB-type" evidence="2">
    <location>
        <begin position="264"/>
        <end position="333"/>
    </location>
</feature>
<proteinExistence type="predicted"/>
<keyword evidence="1" id="KW-0238">DNA-binding</keyword>
<evidence type="ECO:0000259" key="2">
    <source>
        <dbReference type="SMART" id="SM00862"/>
    </source>
</evidence>
<dbReference type="SMART" id="SM00862">
    <property type="entry name" value="Trans_reg_C"/>
    <property type="match status" value="1"/>
</dbReference>
<name>A0A7Y9LW33_9MICC</name>
<dbReference type="GO" id="GO:0003677">
    <property type="term" value="F:DNA binding"/>
    <property type="evidence" value="ECO:0007669"/>
    <property type="project" value="UniProtKB-KW"/>
</dbReference>
<keyword evidence="4" id="KW-1185">Reference proteome</keyword>
<dbReference type="Pfam" id="PF01590">
    <property type="entry name" value="GAF"/>
    <property type="match status" value="1"/>
</dbReference>
<organism evidence="3 4">
    <name type="scientific">Psychromicrobium silvestre</name>
    <dbReference type="NCBI Taxonomy" id="1645614"/>
    <lineage>
        <taxon>Bacteria</taxon>
        <taxon>Bacillati</taxon>
        <taxon>Actinomycetota</taxon>
        <taxon>Actinomycetes</taxon>
        <taxon>Micrococcales</taxon>
        <taxon>Micrococcaceae</taxon>
        <taxon>Psychromicrobium</taxon>
    </lineage>
</organism>
<dbReference type="RefSeq" id="WP_179390232.1">
    <property type="nucleotide sequence ID" value="NZ_JACBYQ010000002.1"/>
</dbReference>
<evidence type="ECO:0000256" key="1">
    <source>
        <dbReference type="ARBA" id="ARBA00023125"/>
    </source>
</evidence>
<dbReference type="AlphaFoldDB" id="A0A7Y9LW33"/>
<sequence>MPSSTGAVSTIGQLALTDAELQRRAFSAHERLADLRTVDSRLRAVVRASWERSLNHLQDLRTAQPATVWGEQELRDYRDTHPLAAVMPVIRKLLIPSGKHSGLLIAVGDEAGRLLWVEGEQKLRDRAENTGFMAGTDWSEAAMGTSAPGTALALGRGVQIAGAEHFNQIVYSWNCTAVPIHDPASGRLLGVVDISGDSSAVESHALSLVEATVAAATAELSLQQLRTQLATPHRPGFRRKPELVAPSPSLQILGRDRGLLNLGGEAITLSERHTELITLLALHPAGLSAEELTEMIYPRGTPASTVRAELLRLRRLLQAQGNTLELKSRPYRLLPKLSLDAHQVLSQLSRGAHRLALDGYRGLLLPRSEALAIITFRTEVSHLLREAILNDAGPDAFLQYLRLPEVAQDDIAWRAALSLLPPRSPRRAAVVAHLERLARETP</sequence>
<dbReference type="EMBL" id="JACBYQ010000002">
    <property type="protein sequence ID" value="NYE96600.1"/>
    <property type="molecule type" value="Genomic_DNA"/>
</dbReference>
<dbReference type="GO" id="GO:0000160">
    <property type="term" value="P:phosphorelay signal transduction system"/>
    <property type="evidence" value="ECO:0007669"/>
    <property type="project" value="InterPro"/>
</dbReference>
<dbReference type="Gene3D" id="3.30.450.40">
    <property type="match status" value="1"/>
</dbReference>
<evidence type="ECO:0000313" key="3">
    <source>
        <dbReference type="EMBL" id="NYE96600.1"/>
    </source>
</evidence>
<accession>A0A7Y9LW33</accession>
<protein>
    <submittedName>
        <fullName evidence="3">Transcriptional regulator of acetoin/glycerol metabolism</fullName>
    </submittedName>
</protein>
<dbReference type="InterPro" id="IPR003018">
    <property type="entry name" value="GAF"/>
</dbReference>
<dbReference type="Proteomes" id="UP000521748">
    <property type="component" value="Unassembled WGS sequence"/>
</dbReference>
<gene>
    <name evidence="3" type="ORF">FHU41_002850</name>
</gene>
<comment type="caution">
    <text evidence="3">The sequence shown here is derived from an EMBL/GenBank/DDBJ whole genome shotgun (WGS) entry which is preliminary data.</text>
</comment>
<dbReference type="InterPro" id="IPR029016">
    <property type="entry name" value="GAF-like_dom_sf"/>
</dbReference>